<keyword evidence="1" id="KW-1133">Transmembrane helix</keyword>
<organism evidence="2 3">
    <name type="scientific">Lactobacillus xylocopicola</name>
    <dbReference type="NCBI Taxonomy" id="2976676"/>
    <lineage>
        <taxon>Bacteria</taxon>
        <taxon>Bacillati</taxon>
        <taxon>Bacillota</taxon>
        <taxon>Bacilli</taxon>
        <taxon>Lactobacillales</taxon>
        <taxon>Lactobacillaceae</taxon>
        <taxon>Lactobacillus</taxon>
    </lineage>
</organism>
<proteinExistence type="predicted"/>
<evidence type="ECO:0000313" key="2">
    <source>
        <dbReference type="EMBL" id="BDR61047.1"/>
    </source>
</evidence>
<dbReference type="RefSeq" id="WP_317637283.1">
    <property type="nucleotide sequence ID" value="NZ_AP026803.1"/>
</dbReference>
<name>A0ABM8BIB8_9LACO</name>
<keyword evidence="3" id="KW-1185">Reference proteome</keyword>
<dbReference type="Proteomes" id="UP001321741">
    <property type="component" value="Chromosome"/>
</dbReference>
<dbReference type="NCBIfam" id="NF040508">
    <property type="entry name" value="LVIS_2131_fam"/>
    <property type="match status" value="1"/>
</dbReference>
<feature type="transmembrane region" description="Helical" evidence="1">
    <location>
        <begin position="6"/>
        <end position="26"/>
    </location>
</feature>
<evidence type="ECO:0000256" key="1">
    <source>
        <dbReference type="SAM" id="Phobius"/>
    </source>
</evidence>
<keyword evidence="1" id="KW-0812">Transmembrane</keyword>
<evidence type="ECO:0000313" key="3">
    <source>
        <dbReference type="Proteomes" id="UP001321741"/>
    </source>
</evidence>
<dbReference type="EMBL" id="AP026803">
    <property type="protein sequence ID" value="BDR61047.1"/>
    <property type="molecule type" value="Genomic_DNA"/>
</dbReference>
<feature type="transmembrane region" description="Helical" evidence="1">
    <location>
        <begin position="46"/>
        <end position="65"/>
    </location>
</feature>
<accession>A0ABM8BIB8</accession>
<protein>
    <submittedName>
        <fullName evidence="2">Uncharacterized protein</fullName>
    </submittedName>
</protein>
<sequence length="206" mass="23760">MFNWNLLGILLWVIIILYFVFVVQNIRRRRIAMIIKKHRQFSWPNFAVDILEVAVLLVGAVWLFSQTMLDNPDLTDTSKISAKITYEPLVVNPGTGNSTYVTVDSKKKKISTQTYTYYRPGKQAKVTSDFATVAYGKSPLNISAARIPYNEKMLKKMDRKYQHAYVAVYTATYKKVWQNGLGMHAGRNAMRYYLIRVPDASFIKNN</sequence>
<dbReference type="InterPro" id="IPR049731">
    <property type="entry name" value="LVIS_2131-like"/>
</dbReference>
<reference evidence="2 3" key="1">
    <citation type="journal article" date="2023" name="Microbiol. Spectr.">
        <title>Symbiosis of Carpenter Bees with Uncharacterized Lactic Acid Bacteria Showing NAD Auxotrophy.</title>
        <authorList>
            <person name="Kawasaki S."/>
            <person name="Ozawa K."/>
            <person name="Mori T."/>
            <person name="Yamamoto A."/>
            <person name="Ito M."/>
            <person name="Ohkuma M."/>
            <person name="Sakamoto M."/>
            <person name="Matsutani M."/>
        </authorList>
    </citation>
    <scope>NUCLEOTIDE SEQUENCE [LARGE SCALE GENOMIC DNA]</scope>
    <source>
        <strain evidence="2 3">Kim32-2</strain>
    </source>
</reference>
<keyword evidence="1" id="KW-0472">Membrane</keyword>
<gene>
    <name evidence="2" type="ORF">KIM322_13080</name>
</gene>